<evidence type="ECO:0000256" key="1">
    <source>
        <dbReference type="ARBA" id="ARBA00002290"/>
    </source>
</evidence>
<dbReference type="InterPro" id="IPR012725">
    <property type="entry name" value="Chaperone_DnaK"/>
</dbReference>
<dbReference type="Gene3D" id="3.90.640.10">
    <property type="entry name" value="Actin, Chain A, domain 4"/>
    <property type="match status" value="1"/>
</dbReference>
<dbReference type="GO" id="GO:0140662">
    <property type="term" value="F:ATP-dependent protein folding chaperone"/>
    <property type="evidence" value="ECO:0007669"/>
    <property type="project" value="InterPro"/>
</dbReference>
<dbReference type="EMBL" id="CP003789">
    <property type="protein sequence ID" value="AGA65195.1"/>
    <property type="molecule type" value="Genomic_DNA"/>
</dbReference>
<dbReference type="AlphaFoldDB" id="L0EWH1"/>
<dbReference type="GO" id="GO:0051082">
    <property type="term" value="F:unfolded protein binding"/>
    <property type="evidence" value="ECO:0007669"/>
    <property type="project" value="InterPro"/>
</dbReference>
<dbReference type="FunFam" id="1.20.1270.10:FF:000001">
    <property type="entry name" value="Molecular chaperone DnaK"/>
    <property type="match status" value="1"/>
</dbReference>
<dbReference type="FunFam" id="3.30.420.40:FF:000020">
    <property type="entry name" value="Chaperone protein HscA homolog"/>
    <property type="match status" value="1"/>
</dbReference>
<dbReference type="SUPFAM" id="SSF100920">
    <property type="entry name" value="Heat shock protein 70kD (HSP70), peptide-binding domain"/>
    <property type="match status" value="1"/>
</dbReference>
<reference evidence="13 14" key="1">
    <citation type="journal article" date="2012" name="Stand. Genomic Sci.">
        <title>Complete genome sequence of Liberibacter crescens BT-1.</title>
        <authorList>
            <person name="Leonard M.T."/>
            <person name="Fagen J.R."/>
            <person name="Davis-Richardson A.G."/>
            <person name="Davis M.J."/>
            <person name="Triplett E.W."/>
        </authorList>
    </citation>
    <scope>NUCLEOTIDE SEQUENCE [LARGE SCALE GENOMIC DNA]</scope>
    <source>
        <strain evidence="13 14">BT-1</strain>
    </source>
</reference>
<dbReference type="Gene3D" id="3.30.420.40">
    <property type="match status" value="2"/>
</dbReference>
<dbReference type="InterPro" id="IPR018181">
    <property type="entry name" value="Heat_shock_70_CS"/>
</dbReference>
<protein>
    <recommendedName>
        <fullName evidence="3 9">Chaperone protein DnaK</fullName>
    </recommendedName>
    <alternativeName>
        <fullName evidence="9">HSP70</fullName>
    </alternativeName>
    <alternativeName>
        <fullName evidence="9">Heat shock 70 kDa protein</fullName>
    </alternativeName>
    <alternativeName>
        <fullName evidence="9">Heat shock protein 70</fullName>
    </alternativeName>
</protein>
<dbReference type="PANTHER" id="PTHR19375">
    <property type="entry name" value="HEAT SHOCK PROTEIN 70KDA"/>
    <property type="match status" value="1"/>
</dbReference>
<accession>L0EWH1</accession>
<dbReference type="PROSITE" id="PS00329">
    <property type="entry name" value="HSP70_2"/>
    <property type="match status" value="1"/>
</dbReference>
<dbReference type="PROSITE" id="PS00297">
    <property type="entry name" value="HSP70_1"/>
    <property type="match status" value="1"/>
</dbReference>
<evidence type="ECO:0000256" key="6">
    <source>
        <dbReference type="ARBA" id="ARBA00022840"/>
    </source>
</evidence>
<evidence type="ECO:0000256" key="5">
    <source>
        <dbReference type="ARBA" id="ARBA00022741"/>
    </source>
</evidence>
<keyword evidence="7 9" id="KW-0346">Stress response</keyword>
<feature type="compositionally biased region" description="Polar residues" evidence="12">
    <location>
        <begin position="543"/>
        <end position="552"/>
    </location>
</feature>
<evidence type="ECO:0000256" key="8">
    <source>
        <dbReference type="ARBA" id="ARBA00023186"/>
    </source>
</evidence>
<dbReference type="Proteomes" id="UP000010799">
    <property type="component" value="Chromosome"/>
</dbReference>
<evidence type="ECO:0000256" key="2">
    <source>
        <dbReference type="ARBA" id="ARBA00007381"/>
    </source>
</evidence>
<dbReference type="GO" id="GO:0005524">
    <property type="term" value="F:ATP binding"/>
    <property type="evidence" value="ECO:0007669"/>
    <property type="project" value="UniProtKB-UniRule"/>
</dbReference>
<dbReference type="GO" id="GO:0005737">
    <property type="term" value="C:cytoplasm"/>
    <property type="evidence" value="ECO:0007669"/>
    <property type="project" value="UniProtKB-ARBA"/>
</dbReference>
<dbReference type="FunFam" id="3.30.30.30:FF:000003">
    <property type="entry name" value="Heat shock protein 9"/>
    <property type="match status" value="1"/>
</dbReference>
<evidence type="ECO:0000256" key="4">
    <source>
        <dbReference type="ARBA" id="ARBA00022553"/>
    </source>
</evidence>
<dbReference type="FunFam" id="3.30.420.40:FF:000004">
    <property type="entry name" value="Molecular chaperone DnaK"/>
    <property type="match status" value="1"/>
</dbReference>
<name>L0EWH1_LIBCB</name>
<keyword evidence="6 9" id="KW-0067">ATP-binding</keyword>
<evidence type="ECO:0000256" key="7">
    <source>
        <dbReference type="ARBA" id="ARBA00023016"/>
    </source>
</evidence>
<evidence type="ECO:0000256" key="3">
    <source>
        <dbReference type="ARBA" id="ARBA00014415"/>
    </source>
</evidence>
<dbReference type="Gene3D" id="2.60.34.10">
    <property type="entry name" value="Substrate Binding Domain Of DNAk, Chain A, domain 1"/>
    <property type="match status" value="1"/>
</dbReference>
<feature type="compositionally biased region" description="Basic and acidic residues" evidence="12">
    <location>
        <begin position="553"/>
        <end position="565"/>
    </location>
</feature>
<evidence type="ECO:0000256" key="12">
    <source>
        <dbReference type="SAM" id="MobiDB-lite"/>
    </source>
</evidence>
<comment type="function">
    <text evidence="1 9">Acts as a chaperone.</text>
</comment>
<comment type="induction">
    <text evidence="9">By stress conditions e.g. heat shock.</text>
</comment>
<dbReference type="InterPro" id="IPR029048">
    <property type="entry name" value="HSP70_C_sf"/>
</dbReference>
<evidence type="ECO:0000256" key="9">
    <source>
        <dbReference type="HAMAP-Rule" id="MF_00332"/>
    </source>
</evidence>
<dbReference type="FunFam" id="3.90.640.10:FF:000003">
    <property type="entry name" value="Molecular chaperone DnaK"/>
    <property type="match status" value="1"/>
</dbReference>
<keyword evidence="11" id="KW-0175">Coiled coil</keyword>
<dbReference type="eggNOG" id="COG0443">
    <property type="taxonomic scope" value="Bacteria"/>
</dbReference>
<dbReference type="InterPro" id="IPR029047">
    <property type="entry name" value="HSP70_peptide-bd_sf"/>
</dbReference>
<dbReference type="Pfam" id="PF00012">
    <property type="entry name" value="HSP70"/>
    <property type="match status" value="1"/>
</dbReference>
<dbReference type="SUPFAM" id="SSF100934">
    <property type="entry name" value="Heat shock protein 70kD (HSP70), C-terminal subdomain"/>
    <property type="match status" value="1"/>
</dbReference>
<dbReference type="PRINTS" id="PR00301">
    <property type="entry name" value="HEATSHOCK70"/>
</dbReference>
<evidence type="ECO:0000313" key="13">
    <source>
        <dbReference type="EMBL" id="AGA65195.1"/>
    </source>
</evidence>
<evidence type="ECO:0000256" key="11">
    <source>
        <dbReference type="SAM" id="Coils"/>
    </source>
</evidence>
<keyword evidence="14" id="KW-1185">Reference proteome</keyword>
<dbReference type="PATRIC" id="fig|1215343.11.peg.1241"/>
<dbReference type="NCBIfam" id="NF003520">
    <property type="entry name" value="PRK05183.1"/>
    <property type="match status" value="1"/>
</dbReference>
<keyword evidence="4 9" id="KW-0597">Phosphoprotein</keyword>
<feature type="coiled-coil region" evidence="11">
    <location>
        <begin position="260"/>
        <end position="287"/>
    </location>
</feature>
<dbReference type="SUPFAM" id="SSF53067">
    <property type="entry name" value="Actin-like ATPase domain"/>
    <property type="match status" value="2"/>
</dbReference>
<dbReference type="FunFam" id="2.60.34.10:FF:000014">
    <property type="entry name" value="Chaperone protein DnaK HSP70"/>
    <property type="match status" value="1"/>
</dbReference>
<dbReference type="NCBIfam" id="TIGR02350">
    <property type="entry name" value="prok_dnaK"/>
    <property type="match status" value="1"/>
</dbReference>
<dbReference type="InterPro" id="IPR013126">
    <property type="entry name" value="Hsp_70_fam"/>
</dbReference>
<keyword evidence="8 9" id="KW-0143">Chaperone</keyword>
<organism evidence="13 14">
    <name type="scientific">Liberibacter crescens (strain BT-1)</name>
    <dbReference type="NCBI Taxonomy" id="1215343"/>
    <lineage>
        <taxon>Bacteria</taxon>
        <taxon>Pseudomonadati</taxon>
        <taxon>Pseudomonadota</taxon>
        <taxon>Alphaproteobacteria</taxon>
        <taxon>Hyphomicrobiales</taxon>
        <taxon>Rhizobiaceae</taxon>
        <taxon>Liberibacter</taxon>
    </lineage>
</organism>
<dbReference type="NCBIfam" id="NF001413">
    <property type="entry name" value="PRK00290.1"/>
    <property type="match status" value="1"/>
</dbReference>
<feature type="compositionally biased region" description="Basic and acidic residues" evidence="12">
    <location>
        <begin position="526"/>
        <end position="542"/>
    </location>
</feature>
<comment type="similarity">
    <text evidence="2 9 10">Belongs to the heat shock protein 70 family.</text>
</comment>
<dbReference type="Gene3D" id="1.20.1270.10">
    <property type="match status" value="1"/>
</dbReference>
<keyword evidence="5 9" id="KW-0547">Nucleotide-binding</keyword>
<proteinExistence type="evidence at transcript level"/>
<dbReference type="KEGG" id="lcc:B488_12030"/>
<dbReference type="InterPro" id="IPR043129">
    <property type="entry name" value="ATPase_NBD"/>
</dbReference>
<dbReference type="HOGENOM" id="CLU_005965_2_1_5"/>
<dbReference type="CDD" id="cd11733">
    <property type="entry name" value="ASKHA_NBD_HSP70_HSPA9"/>
    <property type="match status" value="1"/>
</dbReference>
<gene>
    <name evidence="9" type="primary">dnaK</name>
    <name evidence="13" type="ordered locus">B488_12030</name>
</gene>
<feature type="region of interest" description="Disordered" evidence="12">
    <location>
        <begin position="526"/>
        <end position="565"/>
    </location>
</feature>
<evidence type="ECO:0000313" key="14">
    <source>
        <dbReference type="Proteomes" id="UP000010799"/>
    </source>
</evidence>
<evidence type="ECO:0000256" key="10">
    <source>
        <dbReference type="RuleBase" id="RU003322"/>
    </source>
</evidence>
<sequence length="648" mass="70638">MWGPDSLLKGENDMAKVIGIDLGTTNSCVAVMDGKNARVIENAEGARTTPSMVAFTEEEERLIGQPAKRQAVTNPENTLFAVKRLIGRRYEDKTVEKDKTLVPFKIIKGETGDAWVEAQGKGYSPSQISAMVLQKMKETAESYLGEKVEKAVITVPAYFNDAQRQATKDAGRIAGLEVLRIINEPTAAALAYGFEKKDGQTIAVFDLGGGTFDISILEIGDGVFEVKATNGDTFLGGEDFDMRLVEYLRDEFKKETGIDLKNDKLALQRLKEASEKAKIELSSSQQTEINLPFITADNTGPKHLTMKLTRSKFESLVDDLIQRTINPCKACLKDAGLSAEDIDEVILVGGMTRVQKIQKVVEDFFGKAPNKGVNPDEVVAIGAAIQAGVLQGEVKDVLLLDVTPLSLGIETMGGVFTPLIERNSTIPTKKSQVFSTADDNQTAVTIRVSQGERKMAADNKLLGQFDLVGIPAAPRGIPQIEVTFDIDANGIVQVSAKDKGTGKEQQIRIQASGGLSDDEIEKMVKDAEAHAEEDKKRRDAVETKNQAESLIHSTEKSLGEHGDKISEEDQKAIKTAMDDLRTAISAQESDISDIKTKTQKLLEVSMKLGQAIYETQKAKPTSDDIPKDTKDDVVDAHYEEIKDGKKTA</sequence>
<dbReference type="HAMAP" id="MF_00332">
    <property type="entry name" value="DnaK"/>
    <property type="match status" value="1"/>
</dbReference>
<dbReference type="STRING" id="1215343.B488_12030"/>
<feature type="modified residue" description="Phosphothreonine; by autocatalysis" evidence="9">
    <location>
        <position position="211"/>
    </location>
</feature>